<protein>
    <submittedName>
        <fullName evidence="1">Uncharacterized protein</fullName>
    </submittedName>
</protein>
<evidence type="ECO:0000313" key="2">
    <source>
        <dbReference type="Proteomes" id="UP000018851"/>
    </source>
</evidence>
<name>W0AA18_9SPHN</name>
<reference evidence="1 2" key="1">
    <citation type="submission" date="2013-07" db="EMBL/GenBank/DDBJ databases">
        <title>Completed genome of Sphingomonas sanxanigenens NX02.</title>
        <authorList>
            <person name="Ma T."/>
            <person name="Huang H."/>
            <person name="Wu M."/>
            <person name="Li X."/>
            <person name="Li G."/>
        </authorList>
    </citation>
    <scope>NUCLEOTIDE SEQUENCE [LARGE SCALE GENOMIC DNA]</scope>
    <source>
        <strain evidence="1 2">NX02</strain>
    </source>
</reference>
<dbReference type="STRING" id="1123269.NX02_03680"/>
<sequence length="85" mass="9261">MRSRLIEGGRMSRVINVSFSEADVRKRCGEQGVLISAIEPLLSGGTRIVLTSAEGTLKMKRVFGDKNIIPGKVRRAPTRLMGGAY</sequence>
<accession>W0AA18</accession>
<evidence type="ECO:0000313" key="1">
    <source>
        <dbReference type="EMBL" id="AHE52490.1"/>
    </source>
</evidence>
<organism evidence="1 2">
    <name type="scientific">Sphingomonas sanxanigenens DSM 19645 = NX02</name>
    <dbReference type="NCBI Taxonomy" id="1123269"/>
    <lineage>
        <taxon>Bacteria</taxon>
        <taxon>Pseudomonadati</taxon>
        <taxon>Pseudomonadota</taxon>
        <taxon>Alphaproteobacteria</taxon>
        <taxon>Sphingomonadales</taxon>
        <taxon>Sphingomonadaceae</taxon>
        <taxon>Sphingomonas</taxon>
    </lineage>
</organism>
<dbReference type="Proteomes" id="UP000018851">
    <property type="component" value="Chromosome"/>
</dbReference>
<dbReference type="PATRIC" id="fig|1123269.5.peg.721"/>
<proteinExistence type="predicted"/>
<dbReference type="KEGG" id="ssan:NX02_03680"/>
<keyword evidence="2" id="KW-1185">Reference proteome</keyword>
<dbReference type="HOGENOM" id="CLU_192313_0_0_5"/>
<gene>
    <name evidence="1" type="ORF">NX02_03680</name>
</gene>
<dbReference type="AlphaFoldDB" id="W0AA18"/>
<dbReference type="eggNOG" id="ENOG5031B7G">
    <property type="taxonomic scope" value="Bacteria"/>
</dbReference>
<dbReference type="EMBL" id="CP006644">
    <property type="protein sequence ID" value="AHE52490.1"/>
    <property type="molecule type" value="Genomic_DNA"/>
</dbReference>